<feature type="compositionally biased region" description="Polar residues" evidence="1">
    <location>
        <begin position="270"/>
        <end position="298"/>
    </location>
</feature>
<proteinExistence type="predicted"/>
<dbReference type="GeneID" id="60656199"/>
<dbReference type="AlphaFoldDB" id="A0A6D2C2E5"/>
<feature type="transmembrane region" description="Helical" evidence="2">
    <location>
        <begin position="427"/>
        <end position="447"/>
    </location>
</feature>
<feature type="region of interest" description="Disordered" evidence="1">
    <location>
        <begin position="156"/>
        <end position="177"/>
    </location>
</feature>
<dbReference type="EMBL" id="JRPH02000041">
    <property type="protein sequence ID" value="TLE02566.1"/>
    <property type="molecule type" value="Genomic_DNA"/>
</dbReference>
<sequence>MIVTSICVLGVLLLLSNGACRLSLKDSKTFFSRKVLIVFSFLSLICFLPIIENVSIVKHIYSYFDSPSFFAMILICAACLRLVDFRVRNNKNQILDSKNCTLNPAPAHLGENLESSQNCTRRPAPTQVVENIDSINCHTEALAEVSRNIESKPVILRKSEKSKNTESKKDFSPFSKARTSEALAHTCKNDNKQNLDSINFAPLHPTPAHLDKSLDSVNYALNPVAHPNLVENLESNHYERNAEFITQNRKNLESNICHVERSETSKTLVDKNNNPALNIQNKTTKDSNNSTQLTPRTYNDSKQDSTPHQNKHCIESSNIRFNIYTALILFIYGAILYGGSLGMIDFYLQELAIQSSHLQDFDTHAFNPLNTNIFSTQAFDIYHATLLNQALISFVLLVLLYISNKEIGILALFSFILFYIFSGENASLLECFICPYLWLYSAFYIVYRILLRFYRFVS</sequence>
<evidence type="ECO:0000256" key="1">
    <source>
        <dbReference type="SAM" id="MobiDB-lite"/>
    </source>
</evidence>
<keyword evidence="2" id="KW-0472">Membrane</keyword>
<accession>A0A6D2C2E5</accession>
<comment type="caution">
    <text evidence="3">The sequence shown here is derived from an EMBL/GenBank/DDBJ whole genome shotgun (WGS) entry which is preliminary data.</text>
</comment>
<feature type="region of interest" description="Disordered" evidence="1">
    <location>
        <begin position="270"/>
        <end position="310"/>
    </location>
</feature>
<reference evidence="3 4" key="1">
    <citation type="journal article" date="2014" name="Genome Announc.">
        <title>Draft genome sequences of eight enterohepatic helicobacter species isolated from both laboratory and wild rodents.</title>
        <authorList>
            <person name="Sheh A."/>
            <person name="Shen Z."/>
            <person name="Fox J.G."/>
        </authorList>
    </citation>
    <scope>NUCLEOTIDE SEQUENCE [LARGE SCALE GENOMIC DNA]</scope>
    <source>
        <strain evidence="3 4">Missouri</strain>
    </source>
</reference>
<organism evidence="3 4">
    <name type="scientific">Helicobacter bilis</name>
    <dbReference type="NCBI Taxonomy" id="37372"/>
    <lineage>
        <taxon>Bacteria</taxon>
        <taxon>Pseudomonadati</taxon>
        <taxon>Campylobacterota</taxon>
        <taxon>Epsilonproteobacteria</taxon>
        <taxon>Campylobacterales</taxon>
        <taxon>Helicobacteraceae</taxon>
        <taxon>Helicobacter</taxon>
    </lineage>
</organism>
<evidence type="ECO:0000313" key="3">
    <source>
        <dbReference type="EMBL" id="TLE02566.1"/>
    </source>
</evidence>
<keyword evidence="2" id="KW-0812">Transmembrane</keyword>
<evidence type="ECO:0000256" key="2">
    <source>
        <dbReference type="SAM" id="Phobius"/>
    </source>
</evidence>
<dbReference type="RefSeq" id="WP_004085893.1">
    <property type="nucleotide sequence ID" value="NZ_JAERIZ010000033.1"/>
</dbReference>
<protein>
    <submittedName>
        <fullName evidence="3">Uncharacterized protein</fullName>
    </submittedName>
</protein>
<gene>
    <name evidence="3" type="ORF">LS77_010030</name>
</gene>
<evidence type="ECO:0000313" key="4">
    <source>
        <dbReference type="Proteomes" id="UP000029870"/>
    </source>
</evidence>
<feature type="compositionally biased region" description="Basic and acidic residues" evidence="1">
    <location>
        <begin position="157"/>
        <end position="171"/>
    </location>
</feature>
<dbReference type="Proteomes" id="UP000029870">
    <property type="component" value="Unassembled WGS sequence"/>
</dbReference>
<feature type="transmembrane region" description="Helical" evidence="2">
    <location>
        <begin position="31"/>
        <end position="51"/>
    </location>
</feature>
<feature type="transmembrane region" description="Helical" evidence="2">
    <location>
        <begin position="323"/>
        <end position="348"/>
    </location>
</feature>
<feature type="transmembrane region" description="Helical" evidence="2">
    <location>
        <begin position="391"/>
        <end position="421"/>
    </location>
</feature>
<name>A0A6D2C2E5_9HELI</name>
<feature type="transmembrane region" description="Helical" evidence="2">
    <location>
        <begin position="63"/>
        <end position="83"/>
    </location>
</feature>
<keyword evidence="2" id="KW-1133">Transmembrane helix</keyword>